<dbReference type="SUPFAM" id="SSF50182">
    <property type="entry name" value="Sm-like ribonucleoproteins"/>
    <property type="match status" value="1"/>
</dbReference>
<name>J8QA89_SACAR</name>
<organism evidence="2 3">
    <name type="scientific">Saccharomyces arboricola (strain H-6 / AS 2.3317 / CBS 10644)</name>
    <name type="common">Yeast</name>
    <dbReference type="NCBI Taxonomy" id="1160507"/>
    <lineage>
        <taxon>Eukaryota</taxon>
        <taxon>Fungi</taxon>
        <taxon>Dikarya</taxon>
        <taxon>Ascomycota</taxon>
        <taxon>Saccharomycotina</taxon>
        <taxon>Saccharomycetes</taxon>
        <taxon>Saccharomycetales</taxon>
        <taxon>Saccharomycetaceae</taxon>
        <taxon>Saccharomyces</taxon>
    </lineage>
</organism>
<sequence length="88" mass="9694">MDILKLSDFIGNTLIVSLAEDRILIGVLVAVDAQMNLLLDHAEERIDSRSRKMGLVSVPRCAVQSIKITKPLLQHLTAKKAELMATIV</sequence>
<reference evidence="2 3" key="1">
    <citation type="journal article" date="2013" name="BMC Genomics">
        <title>High quality de novo sequencing and assembly of the Saccharomyces arboricolus genome.</title>
        <authorList>
            <person name="Liti G."/>
            <person name="Nguyen Ba A.N."/>
            <person name="Blythe M."/>
            <person name="Mueller C.A."/>
            <person name="Bergstroem A."/>
            <person name="Cubillos F.A."/>
            <person name="Dafhnis-Calas F."/>
            <person name="Khoshraftar S."/>
            <person name="Malla S."/>
            <person name="Mehta N."/>
            <person name="Siow C.C."/>
            <person name="Warringer J."/>
            <person name="Moses A.M."/>
            <person name="Louis E.J."/>
            <person name="Nieduszynski C.A."/>
        </authorList>
    </citation>
    <scope>NUCLEOTIDE SEQUENCE [LARGE SCALE GENOMIC DNA]</scope>
    <source>
        <strain evidence="3">H-6 / AS 2.3317 / CBS 10644</strain>
    </source>
</reference>
<evidence type="ECO:0000259" key="1">
    <source>
        <dbReference type="PROSITE" id="PS52002"/>
    </source>
</evidence>
<dbReference type="GO" id="GO:0003723">
    <property type="term" value="F:RNA binding"/>
    <property type="evidence" value="ECO:0007669"/>
    <property type="project" value="InterPro"/>
</dbReference>
<dbReference type="PROSITE" id="PS52002">
    <property type="entry name" value="SM"/>
    <property type="match status" value="1"/>
</dbReference>
<proteinExistence type="predicted"/>
<comment type="caution">
    <text evidence="2">The sequence shown here is derived from an EMBL/GenBank/DDBJ whole genome shotgun (WGS) entry which is preliminary data.</text>
</comment>
<dbReference type="CDD" id="cd06168">
    <property type="entry name" value="LSMD1"/>
    <property type="match status" value="1"/>
</dbReference>
<feature type="domain" description="Sm" evidence="1">
    <location>
        <begin position="1"/>
        <end position="72"/>
    </location>
</feature>
<dbReference type="GO" id="GO:0031417">
    <property type="term" value="C:NatC complex"/>
    <property type="evidence" value="ECO:0007669"/>
    <property type="project" value="InterPro"/>
</dbReference>
<evidence type="ECO:0000313" key="3">
    <source>
        <dbReference type="Proteomes" id="UP000006968"/>
    </source>
</evidence>
<dbReference type="InterPro" id="IPR047575">
    <property type="entry name" value="Sm"/>
</dbReference>
<evidence type="ECO:0000313" key="2">
    <source>
        <dbReference type="EMBL" id="EJS44514.1"/>
    </source>
</evidence>
<dbReference type="SMART" id="SM00651">
    <property type="entry name" value="Sm"/>
    <property type="match status" value="1"/>
</dbReference>
<dbReference type="InterPro" id="IPR010920">
    <property type="entry name" value="LSM_dom_sf"/>
</dbReference>
<dbReference type="Pfam" id="PF01423">
    <property type="entry name" value="LSM"/>
    <property type="match status" value="1"/>
</dbReference>
<keyword evidence="3" id="KW-1185">Reference proteome</keyword>
<dbReference type="HOGENOM" id="CLU_076902_9_0_1"/>
<dbReference type="Proteomes" id="UP000006968">
    <property type="component" value="Chromosome III"/>
</dbReference>
<dbReference type="EMBL" id="ALIE01000021">
    <property type="protein sequence ID" value="EJS44514.1"/>
    <property type="molecule type" value="Genomic_DNA"/>
</dbReference>
<protein>
    <submittedName>
        <fullName evidence="2">Mak31p</fullName>
    </submittedName>
</protein>
<dbReference type="InterPro" id="IPR034110">
    <property type="entry name" value="LSMD1_Sm"/>
</dbReference>
<dbReference type="OrthoDB" id="368909at2759"/>
<dbReference type="AlphaFoldDB" id="J8QA89"/>
<gene>
    <name evidence="2" type="ORF">SU7_0370</name>
</gene>
<dbReference type="Gene3D" id="2.30.30.100">
    <property type="match status" value="1"/>
</dbReference>
<accession>J8QA89</accession>
<dbReference type="InterPro" id="IPR001163">
    <property type="entry name" value="Sm_dom_euk/arc"/>
</dbReference>